<protein>
    <submittedName>
        <fullName evidence="6">LysR family transcriptional regulator</fullName>
    </submittedName>
</protein>
<proteinExistence type="inferred from homology"/>
<reference evidence="6" key="2">
    <citation type="submission" date="2021-09" db="EMBL/GenBank/DDBJ databases">
        <authorList>
            <person name="Gilroy R."/>
        </authorList>
    </citation>
    <scope>NUCLEOTIDE SEQUENCE</scope>
    <source>
        <strain evidence="6">CHK124-7917</strain>
    </source>
</reference>
<dbReference type="GO" id="GO:0003677">
    <property type="term" value="F:DNA binding"/>
    <property type="evidence" value="ECO:0007669"/>
    <property type="project" value="UniProtKB-KW"/>
</dbReference>
<sequence>MNLKQLEYFVAIVEEGQVTAAARRLHISQPPLSYELAQLERELGCKLVHRGPRGVTPTDAGRLLYERAAHILAMATATAREVSSVGRGLTGTACLAVCAGAAGLVPSARLRELAGSESVSFEVREGSVPAVIELVTSGIAEVGVVRTPFASTGLRCRYAPSEPLVAVMPPSMETGGELEVSLEELASSPLICDRRLSERVGHALATRHLEPRLACVTEDERTTCAWAAAGMGVGLVPRSMLRVCDTGEQFIKTVTEKDLETRAAVIWKADRALTTLAERVVALLGELG</sequence>
<feature type="domain" description="HTH lysR-type" evidence="5">
    <location>
        <begin position="1"/>
        <end position="58"/>
    </location>
</feature>
<keyword evidence="4" id="KW-0804">Transcription</keyword>
<dbReference type="SUPFAM" id="SSF53850">
    <property type="entry name" value="Periplasmic binding protein-like II"/>
    <property type="match status" value="1"/>
</dbReference>
<dbReference type="Gene3D" id="1.10.10.10">
    <property type="entry name" value="Winged helix-like DNA-binding domain superfamily/Winged helix DNA-binding domain"/>
    <property type="match status" value="1"/>
</dbReference>
<dbReference type="InterPro" id="IPR036388">
    <property type="entry name" value="WH-like_DNA-bd_sf"/>
</dbReference>
<dbReference type="GO" id="GO:0032993">
    <property type="term" value="C:protein-DNA complex"/>
    <property type="evidence" value="ECO:0007669"/>
    <property type="project" value="TreeGrafter"/>
</dbReference>
<dbReference type="FunFam" id="1.10.10.10:FF:000001">
    <property type="entry name" value="LysR family transcriptional regulator"/>
    <property type="match status" value="1"/>
</dbReference>
<reference evidence="6" key="1">
    <citation type="journal article" date="2021" name="PeerJ">
        <title>Extensive microbial diversity within the chicken gut microbiome revealed by metagenomics and culture.</title>
        <authorList>
            <person name="Gilroy R."/>
            <person name="Ravi A."/>
            <person name="Getino M."/>
            <person name="Pursley I."/>
            <person name="Horton D.L."/>
            <person name="Alikhan N.F."/>
            <person name="Baker D."/>
            <person name="Gharbi K."/>
            <person name="Hall N."/>
            <person name="Watson M."/>
            <person name="Adriaenssens E.M."/>
            <person name="Foster-Nyarko E."/>
            <person name="Jarju S."/>
            <person name="Secka A."/>
            <person name="Antonio M."/>
            <person name="Oren A."/>
            <person name="Chaudhuri R.R."/>
            <person name="La Ragione R."/>
            <person name="Hildebrand F."/>
            <person name="Pallen M.J."/>
        </authorList>
    </citation>
    <scope>NUCLEOTIDE SEQUENCE</scope>
    <source>
        <strain evidence="6">CHK124-7917</strain>
    </source>
</reference>
<dbReference type="PANTHER" id="PTHR30346:SF28">
    <property type="entry name" value="HTH-TYPE TRANSCRIPTIONAL REGULATOR CYNR"/>
    <property type="match status" value="1"/>
</dbReference>
<dbReference type="EMBL" id="DYWQ01000161">
    <property type="protein sequence ID" value="HJF46193.1"/>
    <property type="molecule type" value="Genomic_DNA"/>
</dbReference>
<comment type="similarity">
    <text evidence="1">Belongs to the LysR transcriptional regulatory family.</text>
</comment>
<dbReference type="SUPFAM" id="SSF46785">
    <property type="entry name" value="Winged helix' DNA-binding domain"/>
    <property type="match status" value="1"/>
</dbReference>
<dbReference type="PROSITE" id="PS50931">
    <property type="entry name" value="HTH_LYSR"/>
    <property type="match status" value="1"/>
</dbReference>
<evidence type="ECO:0000256" key="4">
    <source>
        <dbReference type="ARBA" id="ARBA00023163"/>
    </source>
</evidence>
<dbReference type="AlphaFoldDB" id="A0A921KMD1"/>
<dbReference type="InterPro" id="IPR036390">
    <property type="entry name" value="WH_DNA-bd_sf"/>
</dbReference>
<comment type="caution">
    <text evidence="6">The sequence shown here is derived from an EMBL/GenBank/DDBJ whole genome shotgun (WGS) entry which is preliminary data.</text>
</comment>
<dbReference type="PRINTS" id="PR00039">
    <property type="entry name" value="HTHLYSR"/>
</dbReference>
<dbReference type="InterPro" id="IPR000847">
    <property type="entry name" value="LysR_HTH_N"/>
</dbReference>
<keyword evidence="3" id="KW-0238">DNA-binding</keyword>
<dbReference type="Gene3D" id="3.40.190.290">
    <property type="match status" value="1"/>
</dbReference>
<dbReference type="GO" id="GO:0003700">
    <property type="term" value="F:DNA-binding transcription factor activity"/>
    <property type="evidence" value="ECO:0007669"/>
    <property type="project" value="InterPro"/>
</dbReference>
<dbReference type="PANTHER" id="PTHR30346">
    <property type="entry name" value="TRANSCRIPTIONAL DUAL REGULATOR HCAR-RELATED"/>
    <property type="match status" value="1"/>
</dbReference>
<name>A0A921KMD1_9ACTN</name>
<keyword evidence="2" id="KW-0805">Transcription regulation</keyword>
<gene>
    <name evidence="6" type="ORF">K8U72_10525</name>
</gene>
<organism evidence="6 7">
    <name type="scientific">Thermophilibacter provencensis</name>
    <dbReference type="NCBI Taxonomy" id="1852386"/>
    <lineage>
        <taxon>Bacteria</taxon>
        <taxon>Bacillati</taxon>
        <taxon>Actinomycetota</taxon>
        <taxon>Coriobacteriia</taxon>
        <taxon>Coriobacteriales</taxon>
        <taxon>Atopobiaceae</taxon>
        <taxon>Thermophilibacter</taxon>
    </lineage>
</organism>
<accession>A0A921KMD1</accession>
<dbReference type="CDD" id="cd05466">
    <property type="entry name" value="PBP2_LTTR_substrate"/>
    <property type="match status" value="1"/>
</dbReference>
<evidence type="ECO:0000256" key="1">
    <source>
        <dbReference type="ARBA" id="ARBA00009437"/>
    </source>
</evidence>
<evidence type="ECO:0000256" key="3">
    <source>
        <dbReference type="ARBA" id="ARBA00023125"/>
    </source>
</evidence>
<dbReference type="Pfam" id="PF03466">
    <property type="entry name" value="LysR_substrate"/>
    <property type="match status" value="1"/>
</dbReference>
<dbReference type="RefSeq" id="WP_274959743.1">
    <property type="nucleotide sequence ID" value="NZ_DYWQ01000161.1"/>
</dbReference>
<evidence type="ECO:0000313" key="6">
    <source>
        <dbReference type="EMBL" id="HJF46193.1"/>
    </source>
</evidence>
<evidence type="ECO:0000256" key="2">
    <source>
        <dbReference type="ARBA" id="ARBA00023015"/>
    </source>
</evidence>
<evidence type="ECO:0000313" key="7">
    <source>
        <dbReference type="Proteomes" id="UP000697330"/>
    </source>
</evidence>
<dbReference type="Pfam" id="PF00126">
    <property type="entry name" value="HTH_1"/>
    <property type="match status" value="1"/>
</dbReference>
<dbReference type="InterPro" id="IPR005119">
    <property type="entry name" value="LysR_subst-bd"/>
</dbReference>
<dbReference type="Proteomes" id="UP000697330">
    <property type="component" value="Unassembled WGS sequence"/>
</dbReference>
<evidence type="ECO:0000259" key="5">
    <source>
        <dbReference type="PROSITE" id="PS50931"/>
    </source>
</evidence>